<sequence>MTKDKKRGFFGKLLGGKKSESCCTMELEEISGTEPGPAEKAEEKQPENKEKKNPCCGCGC</sequence>
<name>A0A1G5FZL3_9BACT</name>
<accession>A0A1G5FZL3</accession>
<evidence type="ECO:0000313" key="2">
    <source>
        <dbReference type="EMBL" id="SCY44018.1"/>
    </source>
</evidence>
<dbReference type="AlphaFoldDB" id="A0A1G5FZL3"/>
<proteinExistence type="predicted"/>
<dbReference type="RefSeq" id="WP_092211139.1">
    <property type="nucleotide sequence ID" value="NZ_FMUX01000009.1"/>
</dbReference>
<keyword evidence="3" id="KW-1185">Reference proteome</keyword>
<dbReference type="EMBL" id="FMUX01000009">
    <property type="protein sequence ID" value="SCY44018.1"/>
    <property type="molecule type" value="Genomic_DNA"/>
</dbReference>
<dbReference type="STRING" id="419481.SAMN05216233_10969"/>
<organism evidence="2 3">
    <name type="scientific">Desulfoluna spongiiphila</name>
    <dbReference type="NCBI Taxonomy" id="419481"/>
    <lineage>
        <taxon>Bacteria</taxon>
        <taxon>Pseudomonadati</taxon>
        <taxon>Thermodesulfobacteriota</taxon>
        <taxon>Desulfobacteria</taxon>
        <taxon>Desulfobacterales</taxon>
        <taxon>Desulfolunaceae</taxon>
        <taxon>Desulfoluna</taxon>
    </lineage>
</organism>
<protein>
    <submittedName>
        <fullName evidence="2">Uncharacterized protein</fullName>
    </submittedName>
</protein>
<reference evidence="2 3" key="1">
    <citation type="submission" date="2016-10" db="EMBL/GenBank/DDBJ databases">
        <authorList>
            <person name="de Groot N.N."/>
        </authorList>
    </citation>
    <scope>NUCLEOTIDE SEQUENCE [LARGE SCALE GENOMIC DNA]</scope>
    <source>
        <strain evidence="2 3">AA1</strain>
    </source>
</reference>
<gene>
    <name evidence="2" type="ORF">SAMN05216233_10969</name>
</gene>
<evidence type="ECO:0000313" key="3">
    <source>
        <dbReference type="Proteomes" id="UP000198870"/>
    </source>
</evidence>
<evidence type="ECO:0000256" key="1">
    <source>
        <dbReference type="SAM" id="MobiDB-lite"/>
    </source>
</evidence>
<feature type="region of interest" description="Disordered" evidence="1">
    <location>
        <begin position="29"/>
        <end position="60"/>
    </location>
</feature>
<dbReference type="Proteomes" id="UP000198870">
    <property type="component" value="Unassembled WGS sequence"/>
</dbReference>
<feature type="compositionally biased region" description="Basic and acidic residues" evidence="1">
    <location>
        <begin position="37"/>
        <end position="53"/>
    </location>
</feature>